<dbReference type="AlphaFoldDB" id="A0A1V4KWC9"/>
<sequence>MIQVTWGHWAAVDWPAARNISQSPAAPLERSQSCSWCFKDLAQIMEVQLINSAGGNHSLLHFTAAGGPRQTQNIIKDRALFARTRHGCESETMDTSSPPAQQDQAQVLLVSPRL</sequence>
<gene>
    <name evidence="1" type="ORF">AV530_003239</name>
</gene>
<name>A0A1V4KWC9_PATFA</name>
<dbReference type="EMBL" id="LSYS01001520">
    <property type="protein sequence ID" value="OPJ88774.1"/>
    <property type="molecule type" value="Genomic_DNA"/>
</dbReference>
<organism evidence="1 2">
    <name type="scientific">Patagioenas fasciata monilis</name>
    <dbReference type="NCBI Taxonomy" id="372326"/>
    <lineage>
        <taxon>Eukaryota</taxon>
        <taxon>Metazoa</taxon>
        <taxon>Chordata</taxon>
        <taxon>Craniata</taxon>
        <taxon>Vertebrata</taxon>
        <taxon>Euteleostomi</taxon>
        <taxon>Archelosauria</taxon>
        <taxon>Archosauria</taxon>
        <taxon>Dinosauria</taxon>
        <taxon>Saurischia</taxon>
        <taxon>Theropoda</taxon>
        <taxon>Coelurosauria</taxon>
        <taxon>Aves</taxon>
        <taxon>Neognathae</taxon>
        <taxon>Neoaves</taxon>
        <taxon>Columbimorphae</taxon>
        <taxon>Columbiformes</taxon>
        <taxon>Columbidae</taxon>
        <taxon>Patagioenas</taxon>
    </lineage>
</organism>
<evidence type="ECO:0000313" key="2">
    <source>
        <dbReference type="Proteomes" id="UP000190648"/>
    </source>
</evidence>
<proteinExistence type="predicted"/>
<accession>A0A1V4KWC9</accession>
<dbReference type="Proteomes" id="UP000190648">
    <property type="component" value="Unassembled WGS sequence"/>
</dbReference>
<protein>
    <submittedName>
        <fullName evidence="1">Uncharacterized protein</fullName>
    </submittedName>
</protein>
<keyword evidence="2" id="KW-1185">Reference proteome</keyword>
<reference evidence="1 2" key="1">
    <citation type="submission" date="2016-02" db="EMBL/GenBank/DDBJ databases">
        <title>Band-tailed pigeon sequencing and assembly.</title>
        <authorList>
            <person name="Soares A.E."/>
            <person name="Novak B.J."/>
            <person name="Rice E.S."/>
            <person name="O'Connell B."/>
            <person name="Chang D."/>
            <person name="Weber S."/>
            <person name="Shapiro B."/>
        </authorList>
    </citation>
    <scope>NUCLEOTIDE SEQUENCE [LARGE SCALE GENOMIC DNA]</scope>
    <source>
        <strain evidence="1">BTP2013</strain>
        <tissue evidence="1">Blood</tissue>
    </source>
</reference>
<evidence type="ECO:0000313" key="1">
    <source>
        <dbReference type="EMBL" id="OPJ88774.1"/>
    </source>
</evidence>
<comment type="caution">
    <text evidence="1">The sequence shown here is derived from an EMBL/GenBank/DDBJ whole genome shotgun (WGS) entry which is preliminary data.</text>
</comment>